<evidence type="ECO:0000313" key="3">
    <source>
        <dbReference type="Proteomes" id="UP001548590"/>
    </source>
</evidence>
<dbReference type="Pfam" id="PF03929">
    <property type="entry name" value="PepSY_TM"/>
    <property type="match status" value="1"/>
</dbReference>
<proteinExistence type="predicted"/>
<comment type="caution">
    <text evidence="2">The sequence shown here is derived from an EMBL/GenBank/DDBJ whole genome shotgun (WGS) entry which is preliminary data.</text>
</comment>
<dbReference type="InterPro" id="IPR005625">
    <property type="entry name" value="PepSY-ass_TM"/>
</dbReference>
<dbReference type="EMBL" id="JBEWLZ010000001">
    <property type="protein sequence ID" value="MET1488545.1"/>
    <property type="molecule type" value="Genomic_DNA"/>
</dbReference>
<keyword evidence="1" id="KW-0812">Transmembrane</keyword>
<reference evidence="2 3" key="1">
    <citation type="submission" date="2024-07" db="EMBL/GenBank/DDBJ databases">
        <title>Uliginosibacterium paludis KCTC:42655.</title>
        <authorList>
            <person name="Kim M.K."/>
        </authorList>
    </citation>
    <scope>NUCLEOTIDE SEQUENCE [LARGE SCALE GENOMIC DNA]</scope>
    <source>
        <strain evidence="2 3">KCTC 42655</strain>
    </source>
</reference>
<dbReference type="PANTHER" id="PTHR34219">
    <property type="entry name" value="IRON-REGULATED INNER MEMBRANE PROTEIN-RELATED"/>
    <property type="match status" value="1"/>
</dbReference>
<feature type="transmembrane region" description="Helical" evidence="1">
    <location>
        <begin position="265"/>
        <end position="287"/>
    </location>
</feature>
<sequence length="317" mass="34144">MLKLHRWVALATAPFFFLILLSGMVLAFKPILQSGSDGKLETQTLLAAIARADPNSEAGVLTVSEDGERFTLESRRSGPSGTFDVQTAQRTGSVLPDVFEFARDLHVSLLLQARWLVTTVTLLSVLVIASGFAGKLKKFRPTLGGWHNRLGWFSIPLVALTPLTGALMALHVGMPGHEAGSGARDSAGRSGAARMSIERAIEMAAPELDLPHLTQVRTTRGGTVVISVQDGLRPTQYQVDRNGMVTGSTGPGLVRMLHEGTWAGAWSGVFTLVSTFPLLSLLVTGVLKWWRRSHDKTCSKSMQEAGVRVPASPRTSH</sequence>
<dbReference type="RefSeq" id="WP_345926756.1">
    <property type="nucleotide sequence ID" value="NZ_JBDIVF010000003.1"/>
</dbReference>
<keyword evidence="1" id="KW-0472">Membrane</keyword>
<organism evidence="2 3">
    <name type="scientific">Uliginosibacterium paludis</name>
    <dbReference type="NCBI Taxonomy" id="1615952"/>
    <lineage>
        <taxon>Bacteria</taxon>
        <taxon>Pseudomonadati</taxon>
        <taxon>Pseudomonadota</taxon>
        <taxon>Betaproteobacteria</taxon>
        <taxon>Rhodocyclales</taxon>
        <taxon>Zoogloeaceae</taxon>
        <taxon>Uliginosibacterium</taxon>
    </lineage>
</organism>
<feature type="transmembrane region" description="Helical" evidence="1">
    <location>
        <begin position="113"/>
        <end position="133"/>
    </location>
</feature>
<keyword evidence="3" id="KW-1185">Reference proteome</keyword>
<evidence type="ECO:0000313" key="2">
    <source>
        <dbReference type="EMBL" id="MET1488545.1"/>
    </source>
</evidence>
<gene>
    <name evidence="2" type="ORF">ABVT11_01800</name>
</gene>
<accession>A0ABV2CKX0</accession>
<keyword evidence="1" id="KW-1133">Transmembrane helix</keyword>
<dbReference type="Proteomes" id="UP001548590">
    <property type="component" value="Unassembled WGS sequence"/>
</dbReference>
<name>A0ABV2CKX0_9RHOO</name>
<feature type="transmembrane region" description="Helical" evidence="1">
    <location>
        <begin position="153"/>
        <end position="174"/>
    </location>
</feature>
<evidence type="ECO:0000256" key="1">
    <source>
        <dbReference type="SAM" id="Phobius"/>
    </source>
</evidence>
<protein>
    <submittedName>
        <fullName evidence="2">PepSY-associated TM helix domain-containing protein</fullName>
    </submittedName>
</protein>